<feature type="domain" description="FHA" evidence="1">
    <location>
        <begin position="19"/>
        <end position="68"/>
    </location>
</feature>
<dbReference type="PROSITE" id="PS50006">
    <property type="entry name" value="FHA_DOMAIN"/>
    <property type="match status" value="1"/>
</dbReference>
<accession>A0A7V1CXU6</accession>
<dbReference type="RefSeq" id="WP_304181117.1">
    <property type="nucleotide sequence ID" value="NZ_DRGM01000076.1"/>
</dbReference>
<dbReference type="Gene3D" id="2.60.200.20">
    <property type="match status" value="1"/>
</dbReference>
<dbReference type="AlphaFoldDB" id="A0A7V1CXU6"/>
<dbReference type="CDD" id="cd00060">
    <property type="entry name" value="FHA"/>
    <property type="match status" value="1"/>
</dbReference>
<sequence length="334" mass="38805">MAYLLNKDSNECCFLYAHHSFGRFQYSVDTLVNDLSVSKIHTIIEWLNGKWYIRDLSLNGTWLNHKRLQKDSAEELHIGDKVYFAGNSQVTYVVKDLSAPVDQLVKLDAQQNKTTETIVLNNYHLLPAEQPEWAIIYQPNSGQWYLESLHDDEFNTREMLQDNSVISFANEQWVFISSHLELDTQVSSVPQLYIHELDFIFNLSLDEETSELKIHHHNKDVDLHVRCHHYLTLNLARYRAADAKKGVLPANQGWVNTEQLVKDLGVDMRYLNIQIHRARKQFSEVLTNVHDAENIIERQLRKVRFAGASFMIYKGCELESTSDVARTRKNSITI</sequence>
<dbReference type="Pfam" id="PF00498">
    <property type="entry name" value="FHA"/>
    <property type="match status" value="1"/>
</dbReference>
<proteinExistence type="predicted"/>
<dbReference type="InterPro" id="IPR000253">
    <property type="entry name" value="FHA_dom"/>
</dbReference>
<dbReference type="EMBL" id="DRGM01000076">
    <property type="protein sequence ID" value="HEA16199.1"/>
    <property type="molecule type" value="Genomic_DNA"/>
</dbReference>
<dbReference type="SMART" id="SM00240">
    <property type="entry name" value="FHA"/>
    <property type="match status" value="1"/>
</dbReference>
<dbReference type="InterPro" id="IPR008984">
    <property type="entry name" value="SMAD_FHA_dom_sf"/>
</dbReference>
<reference evidence="2" key="1">
    <citation type="journal article" date="2020" name="mSystems">
        <title>Genome- and Community-Level Interaction Insights into Carbon Utilization and Element Cycling Functions of Hydrothermarchaeota in Hydrothermal Sediment.</title>
        <authorList>
            <person name="Zhou Z."/>
            <person name="Liu Y."/>
            <person name="Xu W."/>
            <person name="Pan J."/>
            <person name="Luo Z.H."/>
            <person name="Li M."/>
        </authorList>
    </citation>
    <scope>NUCLEOTIDE SEQUENCE [LARGE SCALE GENOMIC DNA]</scope>
    <source>
        <strain evidence="2">HyVt-346</strain>
    </source>
</reference>
<dbReference type="SUPFAM" id="SSF49879">
    <property type="entry name" value="SMAD/FHA domain"/>
    <property type="match status" value="1"/>
</dbReference>
<organism evidence="2">
    <name type="scientific">Pseudoalteromonas prydzensis</name>
    <dbReference type="NCBI Taxonomy" id="182141"/>
    <lineage>
        <taxon>Bacteria</taxon>
        <taxon>Pseudomonadati</taxon>
        <taxon>Pseudomonadota</taxon>
        <taxon>Gammaproteobacteria</taxon>
        <taxon>Alteromonadales</taxon>
        <taxon>Pseudoalteromonadaceae</taxon>
        <taxon>Pseudoalteromonas</taxon>
    </lineage>
</organism>
<evidence type="ECO:0000313" key="2">
    <source>
        <dbReference type="EMBL" id="HEA16199.1"/>
    </source>
</evidence>
<evidence type="ECO:0000259" key="1">
    <source>
        <dbReference type="PROSITE" id="PS50006"/>
    </source>
</evidence>
<dbReference type="Proteomes" id="UP000886188">
    <property type="component" value="Unassembled WGS sequence"/>
</dbReference>
<name>A0A7V1CXU6_9GAMM</name>
<comment type="caution">
    <text evidence="2">The sequence shown here is derived from an EMBL/GenBank/DDBJ whole genome shotgun (WGS) entry which is preliminary data.</text>
</comment>
<dbReference type="InterPro" id="IPR050923">
    <property type="entry name" value="Cell_Proc_Reg/RNA_Proc"/>
</dbReference>
<gene>
    <name evidence="2" type="ORF">ENH88_07085</name>
</gene>
<dbReference type="PANTHER" id="PTHR23308">
    <property type="entry name" value="NUCLEAR INHIBITOR OF PROTEIN PHOSPHATASE-1"/>
    <property type="match status" value="1"/>
</dbReference>
<protein>
    <submittedName>
        <fullName evidence="2">FHA domain-containing protein</fullName>
    </submittedName>
</protein>